<dbReference type="Proteomes" id="UP000288716">
    <property type="component" value="Unassembled WGS sequence"/>
</dbReference>
<dbReference type="AlphaFoldDB" id="A0A443SNW6"/>
<reference evidence="6 7" key="1">
    <citation type="journal article" date="2018" name="Gigascience">
        <title>Genomes of trombidid mites reveal novel predicted allergens and laterally-transferred genes associated with secondary metabolism.</title>
        <authorList>
            <person name="Dong X."/>
            <person name="Chaisiri K."/>
            <person name="Xia D."/>
            <person name="Armstrong S.D."/>
            <person name="Fang Y."/>
            <person name="Donnelly M.J."/>
            <person name="Kadowaki T."/>
            <person name="McGarry J.W."/>
            <person name="Darby A.C."/>
            <person name="Makepeace B.L."/>
        </authorList>
    </citation>
    <scope>NUCLEOTIDE SEQUENCE [LARGE SCALE GENOMIC DNA]</scope>
    <source>
        <strain evidence="6">UoL-UT</strain>
    </source>
</reference>
<dbReference type="PANTHER" id="PTHR43903">
    <property type="entry name" value="NEUROLIGIN"/>
    <property type="match status" value="1"/>
</dbReference>
<feature type="domain" description="Carboxylesterase type B" evidence="5">
    <location>
        <begin position="1"/>
        <end position="455"/>
    </location>
</feature>
<dbReference type="Pfam" id="PF00135">
    <property type="entry name" value="COesterase"/>
    <property type="match status" value="1"/>
</dbReference>
<evidence type="ECO:0000259" key="5">
    <source>
        <dbReference type="Pfam" id="PF00135"/>
    </source>
</evidence>
<evidence type="ECO:0000313" key="7">
    <source>
        <dbReference type="Proteomes" id="UP000288716"/>
    </source>
</evidence>
<keyword evidence="4" id="KW-1133">Transmembrane helix</keyword>
<evidence type="ECO:0000256" key="3">
    <source>
        <dbReference type="SAM" id="MobiDB-lite"/>
    </source>
</evidence>
<feature type="region of interest" description="Disordered" evidence="3">
    <location>
        <begin position="538"/>
        <end position="561"/>
    </location>
</feature>
<dbReference type="Gene3D" id="3.40.50.1820">
    <property type="entry name" value="alpha/beta hydrolase"/>
    <property type="match status" value="1"/>
</dbReference>
<comment type="similarity">
    <text evidence="1">Belongs to the type-B carboxylesterase/lipase family.</text>
</comment>
<dbReference type="SUPFAM" id="SSF53474">
    <property type="entry name" value="alpha/beta-Hydrolases"/>
    <property type="match status" value="1"/>
</dbReference>
<evidence type="ECO:0000256" key="2">
    <source>
        <dbReference type="ARBA" id="ARBA00023180"/>
    </source>
</evidence>
<keyword evidence="7" id="KW-1185">Reference proteome</keyword>
<dbReference type="InterPro" id="IPR051093">
    <property type="entry name" value="Neuroligin/BSAL"/>
</dbReference>
<sequence length="738" mass="82554">MMFIHGESYFWGTGNAYDGTVLASYGDVVVITLNYRLGIFGKQKMRKIGFLPTVIDGTLRGNYGLMDIIAALHWIHDNINEIGGDSGNVTLVGHNRGASFVNLLMLSPMGRGLFAKAILMSGAALSSWSLATDAESHAKYVAKAVNCPNYDNVLMVDCLRTKMMDELLKIDVQSDDAFRTSFGPIIDGLVVPSEPRHLMESENDSSHHLSYMYPNMRANTALSGRTTPHHLMYGVTRVESPLLFTSDEEKHGIDFERRDDILRTLVRNVVNYYQEVISLTLINEYTDWSVPSEHPINILDSLIDILGDALVVAPLTSVANMHFKQQQQRYHALDKKPNDATSSKADGPKVFSYVFVYQSESNGYSARLGCVHGDELPYVFGAPLAHFYLQKTLGFFPPNYTKPEVTLSETVMFQWSNFVKYGNPNGKGNVDKERFESVFWPEFDIVQRKYLMIEECFLPSISFDHILSVSLSGMKPKIRDHYHSHRLSFWLNLIPKLEKHGKEESDHLKRHLQDQGTLEEREVSVFERISLKFLSSLQTPGGQKSTFGSQSSSSVTQLDKSTTPSNAVNAVYDFPLTVFNGSGNSSDTRSAIVHQTVYYSTALTITIGVGIFLLVLNVLVFVGVYYHLNKHKKVNAKKYPRVNYADVGQQNSQANSLQTAQCGQYCCDNHHHLCTFNSNELTGNYVGNCGSSDVTVHCALTDEKLCQCGNCHCSAAATQNVCDRSHCLSIIHEFDEHL</sequence>
<gene>
    <name evidence="6" type="ORF">B4U80_05573</name>
</gene>
<evidence type="ECO:0000313" key="6">
    <source>
        <dbReference type="EMBL" id="RWS29229.1"/>
    </source>
</evidence>
<keyword evidence="4" id="KW-0812">Transmembrane</keyword>
<name>A0A443SNW6_9ACAR</name>
<dbReference type="InterPro" id="IPR002018">
    <property type="entry name" value="CarbesteraseB"/>
</dbReference>
<dbReference type="OrthoDB" id="3200163at2759"/>
<feature type="compositionally biased region" description="Low complexity" evidence="3">
    <location>
        <begin position="541"/>
        <end position="561"/>
    </location>
</feature>
<proteinExistence type="inferred from homology"/>
<protein>
    <submittedName>
        <fullName evidence="6">Neuroligin-2-like protein</fullName>
    </submittedName>
</protein>
<feature type="transmembrane region" description="Helical" evidence="4">
    <location>
        <begin position="597"/>
        <end position="628"/>
    </location>
</feature>
<dbReference type="InterPro" id="IPR029058">
    <property type="entry name" value="AB_hydrolase_fold"/>
</dbReference>
<dbReference type="STRING" id="299467.A0A443SNW6"/>
<dbReference type="EMBL" id="NCKV01001009">
    <property type="protein sequence ID" value="RWS29229.1"/>
    <property type="molecule type" value="Genomic_DNA"/>
</dbReference>
<evidence type="ECO:0000256" key="4">
    <source>
        <dbReference type="SAM" id="Phobius"/>
    </source>
</evidence>
<accession>A0A443SNW6</accession>
<keyword evidence="4" id="KW-0472">Membrane</keyword>
<feature type="non-terminal residue" evidence="6">
    <location>
        <position position="738"/>
    </location>
</feature>
<comment type="caution">
    <text evidence="6">The sequence shown here is derived from an EMBL/GenBank/DDBJ whole genome shotgun (WGS) entry which is preliminary data.</text>
</comment>
<evidence type="ECO:0000256" key="1">
    <source>
        <dbReference type="ARBA" id="ARBA00005964"/>
    </source>
</evidence>
<organism evidence="6 7">
    <name type="scientific">Leptotrombidium deliense</name>
    <dbReference type="NCBI Taxonomy" id="299467"/>
    <lineage>
        <taxon>Eukaryota</taxon>
        <taxon>Metazoa</taxon>
        <taxon>Ecdysozoa</taxon>
        <taxon>Arthropoda</taxon>
        <taxon>Chelicerata</taxon>
        <taxon>Arachnida</taxon>
        <taxon>Acari</taxon>
        <taxon>Acariformes</taxon>
        <taxon>Trombidiformes</taxon>
        <taxon>Prostigmata</taxon>
        <taxon>Anystina</taxon>
        <taxon>Parasitengona</taxon>
        <taxon>Trombiculoidea</taxon>
        <taxon>Trombiculidae</taxon>
        <taxon>Leptotrombidium</taxon>
    </lineage>
</organism>
<dbReference type="VEuPathDB" id="VectorBase:LDEU002811"/>
<keyword evidence="2" id="KW-0325">Glycoprotein</keyword>